<accession>A0AA38R580</accession>
<keyword evidence="2" id="KW-0808">Transferase</keyword>
<feature type="transmembrane region" description="Helical" evidence="4">
    <location>
        <begin position="359"/>
        <end position="378"/>
    </location>
</feature>
<feature type="transmembrane region" description="Helical" evidence="4">
    <location>
        <begin position="201"/>
        <end position="225"/>
    </location>
</feature>
<dbReference type="SMART" id="SM00672">
    <property type="entry name" value="CAP10"/>
    <property type="match status" value="1"/>
</dbReference>
<dbReference type="InterPro" id="IPR006598">
    <property type="entry name" value="CAP10"/>
</dbReference>
<dbReference type="EMBL" id="JANBVN010000157">
    <property type="protein sequence ID" value="KAJ9137608.1"/>
    <property type="molecule type" value="Genomic_DNA"/>
</dbReference>
<reference evidence="7" key="1">
    <citation type="submission" date="2022-07" db="EMBL/GenBank/DDBJ databases">
        <title>Fungi with potential for degradation of polypropylene.</title>
        <authorList>
            <person name="Gostincar C."/>
        </authorList>
    </citation>
    <scope>NUCLEOTIDE SEQUENCE</scope>
    <source>
        <strain evidence="7">EXF-13287</strain>
    </source>
</reference>
<feature type="transmembrane region" description="Helical" evidence="4">
    <location>
        <begin position="89"/>
        <end position="109"/>
    </location>
</feature>
<evidence type="ECO:0000259" key="6">
    <source>
        <dbReference type="SMART" id="SM00672"/>
    </source>
</evidence>
<evidence type="ECO:0000256" key="5">
    <source>
        <dbReference type="SAM" id="SignalP"/>
    </source>
</evidence>
<feature type="transmembrane region" description="Helical" evidence="4">
    <location>
        <begin position="37"/>
        <end position="59"/>
    </location>
</feature>
<dbReference type="PANTHER" id="PTHR12203">
    <property type="entry name" value="KDEL LYS-ASP-GLU-LEU CONTAINING - RELATED"/>
    <property type="match status" value="1"/>
</dbReference>
<comment type="similarity">
    <text evidence="1">Belongs to the glycosyltransferase 90 family.</text>
</comment>
<organism evidence="7 8">
    <name type="scientific">Coniochaeta hoffmannii</name>
    <dbReference type="NCBI Taxonomy" id="91930"/>
    <lineage>
        <taxon>Eukaryota</taxon>
        <taxon>Fungi</taxon>
        <taxon>Dikarya</taxon>
        <taxon>Ascomycota</taxon>
        <taxon>Pezizomycotina</taxon>
        <taxon>Sordariomycetes</taxon>
        <taxon>Sordariomycetidae</taxon>
        <taxon>Coniochaetales</taxon>
        <taxon>Coniochaetaceae</taxon>
        <taxon>Coniochaeta</taxon>
    </lineage>
</organism>
<feature type="transmembrane region" description="Helical" evidence="4">
    <location>
        <begin position="328"/>
        <end position="347"/>
    </location>
</feature>
<feature type="domain" description="Glycosyl transferase CAP10" evidence="6">
    <location>
        <begin position="625"/>
        <end position="943"/>
    </location>
</feature>
<keyword evidence="8" id="KW-1185">Reference proteome</keyword>
<feature type="compositionally biased region" description="Basic and acidic residues" evidence="3">
    <location>
        <begin position="753"/>
        <end position="766"/>
    </location>
</feature>
<feature type="transmembrane region" description="Helical" evidence="4">
    <location>
        <begin position="237"/>
        <end position="256"/>
    </location>
</feature>
<dbReference type="Proteomes" id="UP001174691">
    <property type="component" value="Unassembled WGS sequence"/>
</dbReference>
<dbReference type="InterPro" id="IPR051091">
    <property type="entry name" value="O-Glucosyltr/Glycosyltrsf_90"/>
</dbReference>
<gene>
    <name evidence="7" type="ORF">NKR19_g8157</name>
</gene>
<feature type="transmembrane region" description="Helical" evidence="4">
    <location>
        <begin position="268"/>
        <end position="291"/>
    </location>
</feature>
<dbReference type="PANTHER" id="PTHR12203:SF35">
    <property type="entry name" value="PROTEIN O-GLUCOSYLTRANSFERASE 1"/>
    <property type="match status" value="1"/>
</dbReference>
<evidence type="ECO:0000313" key="8">
    <source>
        <dbReference type="Proteomes" id="UP001174691"/>
    </source>
</evidence>
<keyword evidence="4" id="KW-0472">Membrane</keyword>
<evidence type="ECO:0000256" key="2">
    <source>
        <dbReference type="ARBA" id="ARBA00022679"/>
    </source>
</evidence>
<sequence>MAASEGSQLAALCAVCSFLWLSSSVQAHPLVDRPRLSSAIILLIAGIVSYVASFASLLLPGANGRFDNDLVATKDNGPQANLPKRPRRYFLPAVVGAVVLRLELFYLVSLDVQCVTPGVECFLPLLLILYEILPGRRPRAEQHKDDDEIFSQTAFEDFDDWAETSAPLSLVSGLLLAYGAYRASGGSNKSTYFCSAFDHHALVFWAQLGGLMLDATIIILLWRILAWARTTKSRLRTLSGILLSSSFAVGVMVILLQQYDARGGLGSLYVFDAMFDGFVFSLFIISSTLAICEGNPSALAGTIVTICGLLSAKQRIALAGTWENVRRGQSHVALFVLGVGFAIFSYAGGMRSILFMRRMLVLVFFVFFFLSSAIYILAKGGTLLDDHVVDKIIYNNRIEADRWLVHASVSKTLKIAVQEYQARNHHRDPPPKFDVWYKFATDRNSPIIDHFEQIGHDILPYWGLSPEKLREGVALAAQQPDIAIVKVENGAASHGAFIDSPHRPILDALVDLMKPFSEHLPNMQIAVNLNERPRVLAPWDDVQRYTQAGLGHGLRKLLSRRLVESSPATDLQNRADPKTDVLHKERISAQVFRQMTALACSPGSKARSGVYYNTRDFCTSCARPQSEGLFLKDWHLSHEICHQPDLTRIHGFHVTPPDLPPLQQLVPIFSRAKTSSYSDILIPLRRRYDIPEDDPGSDFQMKANQLFWRGKINGDAISHDLLHGGHQERLVHLINNSTASTKAAVLVPSPNKGDQHKDREEKKDRWRYESARVSELTSALPVNVAIDSYPNCKEPLSPACSRALREFGTKPEDPLTLKNRFVLLTDSDDGPPTGFLPALRSTSVPFVATVFREWYSERLMPWVHFVPIDIRYQGLLGTFSYFIGLKGKGDINGRDPKMEARVADAEWIADQGRTWAGRALRREDMEVYLFRVLLEYARLLDDKRDEIGFVLT</sequence>
<feature type="chain" id="PRO_5041457934" evidence="5">
    <location>
        <begin position="28"/>
        <end position="952"/>
    </location>
</feature>
<protein>
    <submittedName>
        <fullName evidence="7">Glycosyltransferase family 90 protein</fullName>
    </submittedName>
</protein>
<proteinExistence type="inferred from homology"/>
<evidence type="ECO:0000256" key="3">
    <source>
        <dbReference type="SAM" id="MobiDB-lite"/>
    </source>
</evidence>
<evidence type="ECO:0000313" key="7">
    <source>
        <dbReference type="EMBL" id="KAJ9137608.1"/>
    </source>
</evidence>
<feature type="transmembrane region" description="Helical" evidence="4">
    <location>
        <begin position="298"/>
        <end position="316"/>
    </location>
</feature>
<comment type="caution">
    <text evidence="7">The sequence shown here is derived from an EMBL/GenBank/DDBJ whole genome shotgun (WGS) entry which is preliminary data.</text>
</comment>
<keyword evidence="4" id="KW-0812">Transmembrane</keyword>
<dbReference type="GO" id="GO:0016740">
    <property type="term" value="F:transferase activity"/>
    <property type="evidence" value="ECO:0007669"/>
    <property type="project" value="UniProtKB-KW"/>
</dbReference>
<name>A0AA38R580_9PEZI</name>
<evidence type="ECO:0000256" key="1">
    <source>
        <dbReference type="ARBA" id="ARBA00010118"/>
    </source>
</evidence>
<feature type="signal peptide" evidence="5">
    <location>
        <begin position="1"/>
        <end position="27"/>
    </location>
</feature>
<keyword evidence="4" id="KW-1133">Transmembrane helix</keyword>
<feature type="region of interest" description="Disordered" evidence="3">
    <location>
        <begin position="747"/>
        <end position="766"/>
    </location>
</feature>
<keyword evidence="5" id="KW-0732">Signal</keyword>
<dbReference type="AlphaFoldDB" id="A0AA38R580"/>
<evidence type="ECO:0000256" key="4">
    <source>
        <dbReference type="SAM" id="Phobius"/>
    </source>
</evidence>